<evidence type="ECO:0000313" key="8">
    <source>
        <dbReference type="Proteomes" id="UP001172102"/>
    </source>
</evidence>
<reference evidence="7" key="1">
    <citation type="submission" date="2023-06" db="EMBL/GenBank/DDBJ databases">
        <title>Genome-scale phylogeny and comparative genomics of the fungal order Sordariales.</title>
        <authorList>
            <consortium name="Lawrence Berkeley National Laboratory"/>
            <person name="Hensen N."/>
            <person name="Bonometti L."/>
            <person name="Westerberg I."/>
            <person name="Brannstrom I.O."/>
            <person name="Guillou S."/>
            <person name="Cros-Aarteil S."/>
            <person name="Calhoun S."/>
            <person name="Haridas S."/>
            <person name="Kuo A."/>
            <person name="Mondo S."/>
            <person name="Pangilinan J."/>
            <person name="Riley R."/>
            <person name="Labutti K."/>
            <person name="Andreopoulos B."/>
            <person name="Lipzen A."/>
            <person name="Chen C."/>
            <person name="Yanf M."/>
            <person name="Daum C."/>
            <person name="Ng V."/>
            <person name="Clum A."/>
            <person name="Steindorff A."/>
            <person name="Ohm R."/>
            <person name="Martin F."/>
            <person name="Silar P."/>
            <person name="Natvig D."/>
            <person name="Lalanne C."/>
            <person name="Gautier V."/>
            <person name="Ament-Velasquez S.L."/>
            <person name="Kruys A."/>
            <person name="Hutchinson M.I."/>
            <person name="Powell A.J."/>
            <person name="Barry K."/>
            <person name="Miller A.N."/>
            <person name="Grigoriev I.V."/>
            <person name="Debuchy R."/>
            <person name="Gladieux P."/>
            <person name="Thoren M.H."/>
            <person name="Johannesson H."/>
        </authorList>
    </citation>
    <scope>NUCLEOTIDE SEQUENCE</scope>
    <source>
        <strain evidence="7">SMH4607-1</strain>
    </source>
</reference>
<organism evidence="7 8">
    <name type="scientific">Lasiosphaeris hirsuta</name>
    <dbReference type="NCBI Taxonomy" id="260670"/>
    <lineage>
        <taxon>Eukaryota</taxon>
        <taxon>Fungi</taxon>
        <taxon>Dikarya</taxon>
        <taxon>Ascomycota</taxon>
        <taxon>Pezizomycotina</taxon>
        <taxon>Sordariomycetes</taxon>
        <taxon>Sordariomycetidae</taxon>
        <taxon>Sordariales</taxon>
        <taxon>Lasiosphaeriaceae</taxon>
        <taxon>Lasiosphaeris</taxon>
    </lineage>
</organism>
<dbReference type="FunFam" id="3.40.50.1820:FF:000251">
    <property type="entry name" value="Extracelular serine carboxypeptidase, putative"/>
    <property type="match status" value="1"/>
</dbReference>
<protein>
    <submittedName>
        <fullName evidence="7">Peptidase S28</fullName>
    </submittedName>
</protein>
<evidence type="ECO:0000256" key="1">
    <source>
        <dbReference type="ARBA" id="ARBA00011079"/>
    </source>
</evidence>
<keyword evidence="2" id="KW-0645">Protease</keyword>
<dbReference type="InterPro" id="IPR029058">
    <property type="entry name" value="AB_hydrolase_fold"/>
</dbReference>
<dbReference type="SUPFAM" id="SSF53474">
    <property type="entry name" value="alpha/beta-Hydrolases"/>
    <property type="match status" value="1"/>
</dbReference>
<dbReference type="EMBL" id="JAUKUA010000001">
    <property type="protein sequence ID" value="KAK0730225.1"/>
    <property type="molecule type" value="Genomic_DNA"/>
</dbReference>
<comment type="caution">
    <text evidence="7">The sequence shown here is derived from an EMBL/GenBank/DDBJ whole genome shotgun (WGS) entry which is preliminary data.</text>
</comment>
<keyword evidence="4" id="KW-0378">Hydrolase</keyword>
<dbReference type="AlphaFoldDB" id="A0AA40B9Q3"/>
<evidence type="ECO:0000256" key="3">
    <source>
        <dbReference type="ARBA" id="ARBA00022729"/>
    </source>
</evidence>
<keyword evidence="5" id="KW-0325">Glycoprotein</keyword>
<name>A0AA40B9Q3_9PEZI</name>
<feature type="signal peptide" evidence="6">
    <location>
        <begin position="1"/>
        <end position="20"/>
    </location>
</feature>
<dbReference type="PANTHER" id="PTHR11010:SF117">
    <property type="entry name" value="SERINE PROTEASE 16"/>
    <property type="match status" value="1"/>
</dbReference>
<proteinExistence type="inferred from homology"/>
<evidence type="ECO:0000256" key="5">
    <source>
        <dbReference type="ARBA" id="ARBA00023180"/>
    </source>
</evidence>
<gene>
    <name evidence="7" type="ORF">B0H67DRAFT_561120</name>
</gene>
<evidence type="ECO:0000256" key="6">
    <source>
        <dbReference type="SAM" id="SignalP"/>
    </source>
</evidence>
<dbReference type="Gene3D" id="3.40.50.1820">
    <property type="entry name" value="alpha/beta hydrolase"/>
    <property type="match status" value="2"/>
</dbReference>
<keyword evidence="8" id="KW-1185">Reference proteome</keyword>
<comment type="similarity">
    <text evidence="1">Belongs to the peptidase S28 family.</text>
</comment>
<dbReference type="PANTHER" id="PTHR11010">
    <property type="entry name" value="PROTEASE S28 PRO-X CARBOXYPEPTIDASE-RELATED"/>
    <property type="match status" value="1"/>
</dbReference>
<evidence type="ECO:0000256" key="4">
    <source>
        <dbReference type="ARBA" id="ARBA00022801"/>
    </source>
</evidence>
<dbReference type="Pfam" id="PF05577">
    <property type="entry name" value="Peptidase_S28"/>
    <property type="match status" value="1"/>
</dbReference>
<dbReference type="InterPro" id="IPR008758">
    <property type="entry name" value="Peptidase_S28"/>
</dbReference>
<feature type="chain" id="PRO_5041202711" evidence="6">
    <location>
        <begin position="21"/>
        <end position="563"/>
    </location>
</feature>
<evidence type="ECO:0000313" key="7">
    <source>
        <dbReference type="EMBL" id="KAK0730225.1"/>
    </source>
</evidence>
<sequence>MASIRGVVVGLLGLAQAAAAAHRMPLTLMDLPETLSARGGDGAGGRVAAQKVDLTALYPTRTIAVPLDHFRNDSIYEPHSEDTLNLRYWFDASYYKAGGPVIVLQGGETSGKDRLPFLHKGILAILAEATGGLGVVLEHRYYGASFPATDLSTENLRFLSTDQALADMAYFAKNVVFDGLEGLSLTAPHVPYIAYGGSYAGALAAFVRKVYPDIYWGAISSSGVTKAIYEYWEYFEAARLFGPQDCVVATQKLTHIVDNILTNKADTDYVQRLKTVFGLPNITRSNDFANTLTHGISTLQNTNWDPAPDVGSDHFYQYCNTVSSNTLLYPSSGPLKTEVQELITVAGYGAEMDTMTTQLLNYIGYIDINAVKPCARRSQSQDTCFSAFGSWYGRDDRSQTWRSWPYQVCTEWGYLTTGSGVPITQLPLISRLIDLNYTSITCQLAFNITTPSKVEVVNKHGGFDISYPRLAIIDGEKDPWRQATPHAIHLPERESTTSEPFLIIKDGVHHWDENGLFPNETTAELPPPPIVEVQKAEVEFVKAWLEEWKTSRGDHLVEIREDL</sequence>
<dbReference type="Proteomes" id="UP001172102">
    <property type="component" value="Unassembled WGS sequence"/>
</dbReference>
<dbReference type="GO" id="GO:0070008">
    <property type="term" value="F:serine-type exopeptidase activity"/>
    <property type="evidence" value="ECO:0007669"/>
    <property type="project" value="InterPro"/>
</dbReference>
<dbReference type="GO" id="GO:0008239">
    <property type="term" value="F:dipeptidyl-peptidase activity"/>
    <property type="evidence" value="ECO:0007669"/>
    <property type="project" value="TreeGrafter"/>
</dbReference>
<keyword evidence="3 6" id="KW-0732">Signal</keyword>
<dbReference type="GO" id="GO:0006508">
    <property type="term" value="P:proteolysis"/>
    <property type="evidence" value="ECO:0007669"/>
    <property type="project" value="UniProtKB-KW"/>
</dbReference>
<accession>A0AA40B9Q3</accession>
<evidence type="ECO:0000256" key="2">
    <source>
        <dbReference type="ARBA" id="ARBA00022670"/>
    </source>
</evidence>